<evidence type="ECO:0000256" key="4">
    <source>
        <dbReference type="ARBA" id="ARBA00093287"/>
    </source>
</evidence>
<feature type="binding site" evidence="5">
    <location>
        <position position="165"/>
    </location>
    <ligand>
        <name>a divalent metal cation</name>
        <dbReference type="ChEBI" id="CHEBI:60240"/>
        <label>2</label>
    </ligand>
</feature>
<dbReference type="OrthoDB" id="413993at2759"/>
<dbReference type="Gene3D" id="3.20.20.140">
    <property type="entry name" value="Metal-dependent hydrolases"/>
    <property type="match status" value="1"/>
</dbReference>
<dbReference type="InParanoid" id="A0A1S3JLI1"/>
<keyword evidence="2 5" id="KW-0479">Metal-binding</keyword>
<dbReference type="KEGG" id="lak:106173965"/>
<comment type="similarity">
    <text evidence="1">Belongs to the metallo-dependent hydrolases superfamily. TatD-type hydrolase family.</text>
</comment>
<dbReference type="InterPro" id="IPR032466">
    <property type="entry name" value="Metal_Hydrolase"/>
</dbReference>
<keyword evidence="3" id="KW-0378">Hydrolase</keyword>
<gene>
    <name evidence="7" type="primary">LOC106173965</name>
</gene>
<evidence type="ECO:0000256" key="3">
    <source>
        <dbReference type="ARBA" id="ARBA00022801"/>
    </source>
</evidence>
<dbReference type="RefSeq" id="XP_013410769.1">
    <property type="nucleotide sequence ID" value="XM_013555315.1"/>
</dbReference>
<reference evidence="7" key="1">
    <citation type="submission" date="2025-08" db="UniProtKB">
        <authorList>
            <consortium name="RefSeq"/>
        </authorList>
    </citation>
    <scope>IDENTIFICATION</scope>
    <source>
        <tissue evidence="7">Gonads</tissue>
    </source>
</reference>
<dbReference type="AlphaFoldDB" id="A0A1S3JLI1"/>
<proteinExistence type="inferred from homology"/>
<name>A0A1S3JLI1_LINAN</name>
<protein>
    <submittedName>
        <fullName evidence="7">Deoxyribonuclease TATDN3 isoform X1</fullName>
    </submittedName>
</protein>
<dbReference type="Pfam" id="PF01026">
    <property type="entry name" value="TatD_DNase"/>
    <property type="match status" value="1"/>
</dbReference>
<dbReference type="InterPro" id="IPR001130">
    <property type="entry name" value="TatD-like"/>
</dbReference>
<evidence type="ECO:0000313" key="6">
    <source>
        <dbReference type="Proteomes" id="UP000085678"/>
    </source>
</evidence>
<sequence length="269" mass="29890">MAIVIDAHCHLAAEEFDEDIDDVITKGKEAGIAAAVVVPEHFGEFQKVLDLAERYPDFIAPCLGVHPVQGSNPNERSACLEDLDEANPFIEKHHDKIVGIGEVGLDFTPWYIKMPQNKEDQRNVFIKQIDIAKKYDLPVNVHSRSAGNHAITLLKEQGVSKALLHAFSGRASVAMEGVQAGYYFSFPPVIVRSEQKQKLLARLPLDCMLLETDSPACGPEKGERNVPANITLSCEYIAQVKKVDKETVMRITTENALKLFPKLKNFVKL</sequence>
<dbReference type="PANTHER" id="PTHR46317:SF1">
    <property type="entry name" value="HYDROLASE, TATD FAMILY"/>
    <property type="match status" value="1"/>
</dbReference>
<keyword evidence="6" id="KW-1185">Reference proteome</keyword>
<dbReference type="STRING" id="7574.A0A1S3JLI1"/>
<organism evidence="6 7">
    <name type="scientific">Lingula anatina</name>
    <name type="common">Brachiopod</name>
    <name type="synonym">Lingula unguis</name>
    <dbReference type="NCBI Taxonomy" id="7574"/>
    <lineage>
        <taxon>Eukaryota</taxon>
        <taxon>Metazoa</taxon>
        <taxon>Spiralia</taxon>
        <taxon>Lophotrochozoa</taxon>
        <taxon>Brachiopoda</taxon>
        <taxon>Linguliformea</taxon>
        <taxon>Lingulata</taxon>
        <taxon>Lingulida</taxon>
        <taxon>Linguloidea</taxon>
        <taxon>Lingulidae</taxon>
        <taxon>Lingula</taxon>
    </lineage>
</organism>
<accession>A0A1S3JLI1</accession>
<feature type="binding site" evidence="5">
    <location>
        <position position="213"/>
    </location>
    <ligand>
        <name>a divalent metal cation</name>
        <dbReference type="ChEBI" id="CHEBI:60240"/>
        <label>1</label>
    </ligand>
</feature>
<dbReference type="CDD" id="cd01310">
    <property type="entry name" value="TatD_DNAse"/>
    <property type="match status" value="1"/>
</dbReference>
<feature type="binding site" evidence="5">
    <location>
        <position position="142"/>
    </location>
    <ligand>
        <name>a divalent metal cation</name>
        <dbReference type="ChEBI" id="CHEBI:60240"/>
        <label>2</label>
    </ligand>
</feature>
<evidence type="ECO:0000256" key="1">
    <source>
        <dbReference type="ARBA" id="ARBA00009275"/>
    </source>
</evidence>
<dbReference type="Proteomes" id="UP000085678">
    <property type="component" value="Unplaced"/>
</dbReference>
<feature type="binding site" evidence="5">
    <location>
        <position position="10"/>
    </location>
    <ligand>
        <name>a divalent metal cation</name>
        <dbReference type="ChEBI" id="CHEBI:60240"/>
        <label>1</label>
    </ligand>
</feature>
<dbReference type="PIRSF" id="PIRSF005902">
    <property type="entry name" value="DNase_TatD"/>
    <property type="match status" value="1"/>
</dbReference>
<comment type="function">
    <text evidence="4">Exhibits 3'-exonuclease activities and apurinic/apyrimidinic (AP) endonuclease (in vitro). Show preferential AP endonuclease activity on double-stranded DNA substrates and 3'- exonuclease activity on single-stranded DNA.</text>
</comment>
<dbReference type="GeneID" id="106173965"/>
<dbReference type="GO" id="GO:0046872">
    <property type="term" value="F:metal ion binding"/>
    <property type="evidence" value="ECO:0007669"/>
    <property type="project" value="UniProtKB-KW"/>
</dbReference>
<feature type="binding site" evidence="5">
    <location>
        <position position="8"/>
    </location>
    <ligand>
        <name>a divalent metal cation</name>
        <dbReference type="ChEBI" id="CHEBI:60240"/>
        <label>1</label>
    </ligand>
</feature>
<evidence type="ECO:0000313" key="7">
    <source>
        <dbReference type="RefSeq" id="XP_013410769.1"/>
    </source>
</evidence>
<evidence type="ECO:0000256" key="5">
    <source>
        <dbReference type="PIRSR" id="PIRSR005902-1"/>
    </source>
</evidence>
<dbReference type="PANTHER" id="PTHR46317">
    <property type="entry name" value="HYDROLASE OF PHP SUPERFAMILY-RELATED PROTEIN"/>
    <property type="match status" value="1"/>
</dbReference>
<dbReference type="GO" id="GO:0016788">
    <property type="term" value="F:hydrolase activity, acting on ester bonds"/>
    <property type="evidence" value="ECO:0007669"/>
    <property type="project" value="InterPro"/>
</dbReference>
<dbReference type="FunFam" id="3.20.20.140:FF:000005">
    <property type="entry name" value="TatD family hydrolase"/>
    <property type="match status" value="1"/>
</dbReference>
<dbReference type="OMA" id="HTHLDMQ"/>
<dbReference type="SUPFAM" id="SSF51556">
    <property type="entry name" value="Metallo-dependent hydrolases"/>
    <property type="match status" value="1"/>
</dbReference>
<evidence type="ECO:0000256" key="2">
    <source>
        <dbReference type="ARBA" id="ARBA00022723"/>
    </source>
</evidence>
<feature type="binding site" evidence="5">
    <location>
        <position position="102"/>
    </location>
    <ligand>
        <name>a divalent metal cation</name>
        <dbReference type="ChEBI" id="CHEBI:60240"/>
        <label>1</label>
    </ligand>
</feature>